<evidence type="ECO:0000313" key="4">
    <source>
        <dbReference type="Proteomes" id="UP001160148"/>
    </source>
</evidence>
<evidence type="ECO:0008006" key="5">
    <source>
        <dbReference type="Google" id="ProtNLM"/>
    </source>
</evidence>
<dbReference type="EMBL" id="CARXXK010000449">
    <property type="protein sequence ID" value="CAI6370608.1"/>
    <property type="molecule type" value="Genomic_DNA"/>
</dbReference>
<evidence type="ECO:0000313" key="2">
    <source>
        <dbReference type="EMBL" id="CAI6365814.1"/>
    </source>
</evidence>
<comment type="caution">
    <text evidence="1">The sequence shown here is derived from an EMBL/GenBank/DDBJ whole genome shotgun (WGS) entry which is preliminary data.</text>
</comment>
<name>A0AAV0WQZ0_9HEMI</name>
<dbReference type="EMBL" id="CARXXK010000004">
    <property type="protein sequence ID" value="CAI6365814.1"/>
    <property type="molecule type" value="Genomic_DNA"/>
</dbReference>
<dbReference type="EMBL" id="CARXXK010000002">
    <property type="protein sequence ID" value="CAI6358315.1"/>
    <property type="molecule type" value="Genomic_DNA"/>
</dbReference>
<dbReference type="AlphaFoldDB" id="A0AAV0WQZ0"/>
<keyword evidence="4" id="KW-1185">Reference proteome</keyword>
<evidence type="ECO:0000313" key="3">
    <source>
        <dbReference type="EMBL" id="CAI6370608.1"/>
    </source>
</evidence>
<reference evidence="1 4" key="1">
    <citation type="submission" date="2023-01" db="EMBL/GenBank/DDBJ databases">
        <authorList>
            <person name="Whitehead M."/>
        </authorList>
    </citation>
    <scope>NUCLEOTIDE SEQUENCE [LARGE SCALE GENOMIC DNA]</scope>
</reference>
<sequence>MEVEELACVAYLYSRVVRRRKKNRKFWVHPLLSDRSTKGLFNLFYNDLRKYEDKFFNYLRMSINSFDELMEQLREDLTGQQTNMRECISPVEKLVVTLR</sequence>
<dbReference type="Proteomes" id="UP001160148">
    <property type="component" value="Unassembled WGS sequence"/>
</dbReference>
<accession>A0AAV0WQZ0</accession>
<protein>
    <recommendedName>
        <fullName evidence="5">Protein ALP1-like</fullName>
    </recommendedName>
</protein>
<gene>
    <name evidence="1" type="ORF">MEUPH1_LOCUS13843</name>
    <name evidence="2" type="ORF">MEUPH1_LOCUS20482</name>
    <name evidence="3" type="ORF">MEUPH1_LOCUS24714</name>
</gene>
<proteinExistence type="predicted"/>
<organism evidence="1 4">
    <name type="scientific">Macrosiphum euphorbiae</name>
    <name type="common">potato aphid</name>
    <dbReference type="NCBI Taxonomy" id="13131"/>
    <lineage>
        <taxon>Eukaryota</taxon>
        <taxon>Metazoa</taxon>
        <taxon>Ecdysozoa</taxon>
        <taxon>Arthropoda</taxon>
        <taxon>Hexapoda</taxon>
        <taxon>Insecta</taxon>
        <taxon>Pterygota</taxon>
        <taxon>Neoptera</taxon>
        <taxon>Paraneoptera</taxon>
        <taxon>Hemiptera</taxon>
        <taxon>Sternorrhyncha</taxon>
        <taxon>Aphidomorpha</taxon>
        <taxon>Aphidoidea</taxon>
        <taxon>Aphididae</taxon>
        <taxon>Macrosiphini</taxon>
        <taxon>Macrosiphum</taxon>
    </lineage>
</organism>
<evidence type="ECO:0000313" key="1">
    <source>
        <dbReference type="EMBL" id="CAI6358315.1"/>
    </source>
</evidence>